<name>A0ABP5CTG2_9PSEU</name>
<reference evidence="3" key="1">
    <citation type="journal article" date="2019" name="Int. J. Syst. Evol. Microbiol.">
        <title>The Global Catalogue of Microorganisms (GCM) 10K type strain sequencing project: providing services to taxonomists for standard genome sequencing and annotation.</title>
        <authorList>
            <consortium name="The Broad Institute Genomics Platform"/>
            <consortium name="The Broad Institute Genome Sequencing Center for Infectious Disease"/>
            <person name="Wu L."/>
            <person name="Ma J."/>
        </authorList>
    </citation>
    <scope>NUCLEOTIDE SEQUENCE [LARGE SCALE GENOMIC DNA]</scope>
    <source>
        <strain evidence="3">JCM 14545</strain>
    </source>
</reference>
<sequence length="183" mass="20078">MPQELPEPVVVNYDDSKSELGAQAQKLTRLIHDGVIPGIGFSLGVVNVDPGHFSRSHTHENSDIVVYIVSGHAASLSGEDLRPHFHRPGTACWIGAGVPHAAVNLSTTEPVLGVEFRTDPAFNDDVRTRPDLQWLVERRAAELQDGWADLQRDTAVTVTELREAWERAVTAQFPGRQPAKTFA</sequence>
<dbReference type="InterPro" id="IPR014710">
    <property type="entry name" value="RmlC-like_jellyroll"/>
</dbReference>
<comment type="caution">
    <text evidence="2">The sequence shown here is derived from an EMBL/GenBank/DDBJ whole genome shotgun (WGS) entry which is preliminary data.</text>
</comment>
<evidence type="ECO:0000259" key="1">
    <source>
        <dbReference type="Pfam" id="PF07883"/>
    </source>
</evidence>
<dbReference type="EMBL" id="BAAANN010000019">
    <property type="protein sequence ID" value="GAA1968538.1"/>
    <property type="molecule type" value="Genomic_DNA"/>
</dbReference>
<dbReference type="RefSeq" id="WP_344422607.1">
    <property type="nucleotide sequence ID" value="NZ_BAAANN010000019.1"/>
</dbReference>
<dbReference type="Proteomes" id="UP001501116">
    <property type="component" value="Unassembled WGS sequence"/>
</dbReference>
<dbReference type="InterPro" id="IPR011051">
    <property type="entry name" value="RmlC_Cupin_sf"/>
</dbReference>
<dbReference type="SUPFAM" id="SSF51182">
    <property type="entry name" value="RmlC-like cupins"/>
    <property type="match status" value="1"/>
</dbReference>
<proteinExistence type="predicted"/>
<dbReference type="Pfam" id="PF07883">
    <property type="entry name" value="Cupin_2"/>
    <property type="match status" value="1"/>
</dbReference>
<gene>
    <name evidence="2" type="ORF">GCM10009754_46920</name>
</gene>
<keyword evidence="3" id="KW-1185">Reference proteome</keyword>
<protein>
    <recommendedName>
        <fullName evidence="1">Cupin type-2 domain-containing protein</fullName>
    </recommendedName>
</protein>
<dbReference type="InterPro" id="IPR013096">
    <property type="entry name" value="Cupin_2"/>
</dbReference>
<evidence type="ECO:0000313" key="3">
    <source>
        <dbReference type="Proteomes" id="UP001501116"/>
    </source>
</evidence>
<evidence type="ECO:0000313" key="2">
    <source>
        <dbReference type="EMBL" id="GAA1968538.1"/>
    </source>
</evidence>
<dbReference type="Gene3D" id="2.60.120.10">
    <property type="entry name" value="Jelly Rolls"/>
    <property type="match status" value="1"/>
</dbReference>
<organism evidence="2 3">
    <name type="scientific">Amycolatopsis minnesotensis</name>
    <dbReference type="NCBI Taxonomy" id="337894"/>
    <lineage>
        <taxon>Bacteria</taxon>
        <taxon>Bacillati</taxon>
        <taxon>Actinomycetota</taxon>
        <taxon>Actinomycetes</taxon>
        <taxon>Pseudonocardiales</taxon>
        <taxon>Pseudonocardiaceae</taxon>
        <taxon>Amycolatopsis</taxon>
    </lineage>
</organism>
<feature type="domain" description="Cupin type-2" evidence="1">
    <location>
        <begin position="45"/>
        <end position="110"/>
    </location>
</feature>
<accession>A0ABP5CTG2</accession>